<keyword evidence="1" id="KW-1133">Transmembrane helix</keyword>
<gene>
    <name evidence="2" type="ORF">KE626_27085</name>
</gene>
<reference evidence="2 3" key="1">
    <citation type="submission" date="2021-04" db="EMBL/GenBank/DDBJ databases">
        <title>Chitinophaga sp. nov., isolated from the rhizosphere soil.</title>
        <authorList>
            <person name="He S."/>
        </authorList>
    </citation>
    <scope>NUCLEOTIDE SEQUENCE [LARGE SCALE GENOMIC DNA]</scope>
    <source>
        <strain evidence="2 3">2R12</strain>
    </source>
</reference>
<feature type="transmembrane region" description="Helical" evidence="1">
    <location>
        <begin position="12"/>
        <end position="30"/>
    </location>
</feature>
<name>A0ABS5J733_9BACT</name>
<organism evidence="2 3">
    <name type="scientific">Chitinophaga hostae</name>
    <dbReference type="NCBI Taxonomy" id="2831022"/>
    <lineage>
        <taxon>Bacteria</taxon>
        <taxon>Pseudomonadati</taxon>
        <taxon>Bacteroidota</taxon>
        <taxon>Chitinophagia</taxon>
        <taxon>Chitinophagales</taxon>
        <taxon>Chitinophagaceae</taxon>
        <taxon>Chitinophaga</taxon>
    </lineage>
</organism>
<feature type="transmembrane region" description="Helical" evidence="1">
    <location>
        <begin position="36"/>
        <end position="55"/>
    </location>
</feature>
<proteinExistence type="predicted"/>
<sequence>MKGKLVLFWQSYGPPLEAVGIILLLVGNTYMKHSAAFKGIAIAYWVICLALYIITAQSYRKMRFWLFLVLGLILAVNQLFQLIDTVG</sequence>
<dbReference type="EMBL" id="JAGTXB010000019">
    <property type="protein sequence ID" value="MBS0031021.1"/>
    <property type="molecule type" value="Genomic_DNA"/>
</dbReference>
<keyword evidence="1" id="KW-0472">Membrane</keyword>
<feature type="transmembrane region" description="Helical" evidence="1">
    <location>
        <begin position="64"/>
        <end position="83"/>
    </location>
</feature>
<accession>A0ABS5J733</accession>
<evidence type="ECO:0000313" key="3">
    <source>
        <dbReference type="Proteomes" id="UP000676386"/>
    </source>
</evidence>
<dbReference type="RefSeq" id="WP_211976159.1">
    <property type="nucleotide sequence ID" value="NZ_CBFHAM010000010.1"/>
</dbReference>
<evidence type="ECO:0000256" key="1">
    <source>
        <dbReference type="SAM" id="Phobius"/>
    </source>
</evidence>
<protein>
    <submittedName>
        <fullName evidence="2">Uncharacterized protein</fullName>
    </submittedName>
</protein>
<keyword evidence="3" id="KW-1185">Reference proteome</keyword>
<dbReference type="Proteomes" id="UP000676386">
    <property type="component" value="Unassembled WGS sequence"/>
</dbReference>
<comment type="caution">
    <text evidence="2">The sequence shown here is derived from an EMBL/GenBank/DDBJ whole genome shotgun (WGS) entry which is preliminary data.</text>
</comment>
<keyword evidence="1" id="KW-0812">Transmembrane</keyword>
<evidence type="ECO:0000313" key="2">
    <source>
        <dbReference type="EMBL" id="MBS0031021.1"/>
    </source>
</evidence>